<keyword evidence="5" id="KW-0233">DNA recombination</keyword>
<comment type="subcellular location">
    <subcellularLocation>
        <location evidence="1">Nucleus</location>
    </subcellularLocation>
</comment>
<reference evidence="11" key="1">
    <citation type="submission" date="2021-06" db="EMBL/GenBank/DDBJ databases">
        <authorList>
            <person name="Kallberg Y."/>
            <person name="Tangrot J."/>
            <person name="Rosling A."/>
        </authorList>
    </citation>
    <scope>NUCLEOTIDE SEQUENCE</scope>
    <source>
        <strain evidence="11">BR232B</strain>
    </source>
</reference>
<dbReference type="InterPro" id="IPR040661">
    <property type="entry name" value="LZ3wCH"/>
</dbReference>
<evidence type="ECO:0000259" key="9">
    <source>
        <dbReference type="Pfam" id="PF03962"/>
    </source>
</evidence>
<organism evidence="11 12">
    <name type="scientific">Paraglomus brasilianum</name>
    <dbReference type="NCBI Taxonomy" id="144538"/>
    <lineage>
        <taxon>Eukaryota</taxon>
        <taxon>Fungi</taxon>
        <taxon>Fungi incertae sedis</taxon>
        <taxon>Mucoromycota</taxon>
        <taxon>Glomeromycotina</taxon>
        <taxon>Glomeromycetes</taxon>
        <taxon>Paraglomerales</taxon>
        <taxon>Paraglomeraceae</taxon>
        <taxon>Paraglomus</taxon>
    </lineage>
</organism>
<evidence type="ECO:0000256" key="4">
    <source>
        <dbReference type="ARBA" id="ARBA00023054"/>
    </source>
</evidence>
<evidence type="ECO:0000256" key="1">
    <source>
        <dbReference type="ARBA" id="ARBA00004123"/>
    </source>
</evidence>
<dbReference type="Proteomes" id="UP000789739">
    <property type="component" value="Unassembled WGS sequence"/>
</dbReference>
<dbReference type="InterPro" id="IPR040453">
    <property type="entry name" value="Mnd1_HTH"/>
</dbReference>
<evidence type="ECO:0000256" key="8">
    <source>
        <dbReference type="SAM" id="Coils"/>
    </source>
</evidence>
<keyword evidence="7" id="KW-0469">Meiosis</keyword>
<dbReference type="GO" id="GO:0007131">
    <property type="term" value="P:reciprocal meiotic recombination"/>
    <property type="evidence" value="ECO:0007669"/>
    <property type="project" value="InterPro"/>
</dbReference>
<evidence type="ECO:0000256" key="5">
    <source>
        <dbReference type="ARBA" id="ARBA00023172"/>
    </source>
</evidence>
<feature type="domain" description="Leucine zipper with capping helix" evidence="10">
    <location>
        <begin position="151"/>
        <end position="201"/>
    </location>
</feature>
<keyword evidence="12" id="KW-1185">Reference proteome</keyword>
<dbReference type="InterPro" id="IPR005647">
    <property type="entry name" value="Mnd1"/>
</dbReference>
<sequence length="202" mass="23067">MSKKGLSVAEKRKRLEDLFHEKKEFFQLKELEKIAPKEKGIVSQTVKDILQGLVDDNLVHCEKIGTSNYYWAFPSSALQSRRSKIDGLTNELKKLKEKNADLTASIENASNGREDSDERTALLGQLAEAENLRKKNLDELKRYKECDPTLLEAKEKAAAIALESANRWTENILLLQSYCVNKCNVERADFNRQFGIPEDFDT</sequence>
<keyword evidence="6" id="KW-0539">Nucleus</keyword>
<feature type="non-terminal residue" evidence="11">
    <location>
        <position position="1"/>
    </location>
</feature>
<feature type="coiled-coil region" evidence="8">
    <location>
        <begin position="78"/>
        <end position="146"/>
    </location>
</feature>
<name>A0A9N9DPH0_9GLOM</name>
<evidence type="ECO:0000313" key="11">
    <source>
        <dbReference type="EMBL" id="CAG8642482.1"/>
    </source>
</evidence>
<dbReference type="Pfam" id="PF18517">
    <property type="entry name" value="LZ3wCH"/>
    <property type="match status" value="1"/>
</dbReference>
<feature type="domain" description="Mnd1 HTH" evidence="9">
    <location>
        <begin position="16"/>
        <end position="74"/>
    </location>
</feature>
<dbReference type="GO" id="GO:0003690">
    <property type="term" value="F:double-stranded DNA binding"/>
    <property type="evidence" value="ECO:0007669"/>
    <property type="project" value="InterPro"/>
</dbReference>
<dbReference type="AlphaFoldDB" id="A0A9N9DPH0"/>
<dbReference type="PANTHER" id="PTHR31398:SF0">
    <property type="entry name" value="MEIOTIC NUCLEAR DIVISION PROTEIN 1 HOMOLOG"/>
    <property type="match status" value="1"/>
</dbReference>
<dbReference type="Pfam" id="PF03962">
    <property type="entry name" value="Mnd1"/>
    <property type="match status" value="1"/>
</dbReference>
<gene>
    <name evidence="11" type="ORF">PBRASI_LOCUS9850</name>
</gene>
<dbReference type="OrthoDB" id="273345at2759"/>
<dbReference type="PANTHER" id="PTHR31398">
    <property type="entry name" value="MEIOTIC NUCLEAR DIVISION PROTEIN 1 HOMOLOG"/>
    <property type="match status" value="1"/>
</dbReference>
<evidence type="ECO:0000256" key="6">
    <source>
        <dbReference type="ARBA" id="ARBA00023242"/>
    </source>
</evidence>
<dbReference type="EMBL" id="CAJVPI010002394">
    <property type="protein sequence ID" value="CAG8642482.1"/>
    <property type="molecule type" value="Genomic_DNA"/>
</dbReference>
<comment type="caution">
    <text evidence="11">The sequence shown here is derived from an EMBL/GenBank/DDBJ whole genome shotgun (WGS) entry which is preliminary data.</text>
</comment>
<evidence type="ECO:0000259" key="10">
    <source>
        <dbReference type="Pfam" id="PF18517"/>
    </source>
</evidence>
<proteinExistence type="inferred from homology"/>
<accession>A0A9N9DPH0</accession>
<keyword evidence="4 8" id="KW-0175">Coiled coil</keyword>
<evidence type="ECO:0000256" key="2">
    <source>
        <dbReference type="ARBA" id="ARBA00005981"/>
    </source>
</evidence>
<protein>
    <recommendedName>
        <fullName evidence="3">Meiotic nuclear division protein 1 homolog</fullName>
    </recommendedName>
</protein>
<comment type="similarity">
    <text evidence="2">Belongs to the MND1 family.</text>
</comment>
<evidence type="ECO:0000256" key="7">
    <source>
        <dbReference type="ARBA" id="ARBA00023254"/>
    </source>
</evidence>
<evidence type="ECO:0000256" key="3">
    <source>
        <dbReference type="ARBA" id="ARBA00013726"/>
    </source>
</evidence>
<dbReference type="GO" id="GO:0005634">
    <property type="term" value="C:nucleus"/>
    <property type="evidence" value="ECO:0007669"/>
    <property type="project" value="UniProtKB-SubCell"/>
</dbReference>
<evidence type="ECO:0000313" key="12">
    <source>
        <dbReference type="Proteomes" id="UP000789739"/>
    </source>
</evidence>
<dbReference type="PIRSF" id="PIRSF026991">
    <property type="entry name" value="Mnd1"/>
    <property type="match status" value="1"/>
</dbReference>